<sequence length="100" mass="11315">MLNIRIGSAKTLQLNCAVELSLCVIFNQDVRFNYDLNNVLVKSYQEILKVSAKYYRPDTVSDSIGDLYQEAVLYETEGDGYDDETDQSDTNSEVSDDESL</sequence>
<evidence type="ECO:0000313" key="3">
    <source>
        <dbReference type="Proteomes" id="UP000276133"/>
    </source>
</evidence>
<gene>
    <name evidence="2" type="ORF">BpHYR1_019145</name>
</gene>
<feature type="region of interest" description="Disordered" evidence="1">
    <location>
        <begin position="78"/>
        <end position="100"/>
    </location>
</feature>
<comment type="caution">
    <text evidence="2">The sequence shown here is derived from an EMBL/GenBank/DDBJ whole genome shotgun (WGS) entry which is preliminary data.</text>
</comment>
<feature type="compositionally biased region" description="Acidic residues" evidence="1">
    <location>
        <begin position="78"/>
        <end position="87"/>
    </location>
</feature>
<name>A0A3M7PSR9_BRAPC</name>
<evidence type="ECO:0000313" key="2">
    <source>
        <dbReference type="EMBL" id="RNA02034.1"/>
    </source>
</evidence>
<accession>A0A3M7PSR9</accession>
<keyword evidence="3" id="KW-1185">Reference proteome</keyword>
<dbReference type="AlphaFoldDB" id="A0A3M7PSR9"/>
<dbReference type="Proteomes" id="UP000276133">
    <property type="component" value="Unassembled WGS sequence"/>
</dbReference>
<reference evidence="2 3" key="1">
    <citation type="journal article" date="2018" name="Sci. Rep.">
        <title>Genomic signatures of local adaptation to the degree of environmental predictability in rotifers.</title>
        <authorList>
            <person name="Franch-Gras L."/>
            <person name="Hahn C."/>
            <person name="Garcia-Roger E.M."/>
            <person name="Carmona M.J."/>
            <person name="Serra M."/>
            <person name="Gomez A."/>
        </authorList>
    </citation>
    <scope>NUCLEOTIDE SEQUENCE [LARGE SCALE GENOMIC DNA]</scope>
    <source>
        <strain evidence="2">HYR1</strain>
    </source>
</reference>
<organism evidence="2 3">
    <name type="scientific">Brachionus plicatilis</name>
    <name type="common">Marine rotifer</name>
    <name type="synonym">Brachionus muelleri</name>
    <dbReference type="NCBI Taxonomy" id="10195"/>
    <lineage>
        <taxon>Eukaryota</taxon>
        <taxon>Metazoa</taxon>
        <taxon>Spiralia</taxon>
        <taxon>Gnathifera</taxon>
        <taxon>Rotifera</taxon>
        <taxon>Eurotatoria</taxon>
        <taxon>Monogononta</taxon>
        <taxon>Pseudotrocha</taxon>
        <taxon>Ploima</taxon>
        <taxon>Brachionidae</taxon>
        <taxon>Brachionus</taxon>
    </lineage>
</organism>
<dbReference type="EMBL" id="REGN01009072">
    <property type="protein sequence ID" value="RNA02034.1"/>
    <property type="molecule type" value="Genomic_DNA"/>
</dbReference>
<evidence type="ECO:0000256" key="1">
    <source>
        <dbReference type="SAM" id="MobiDB-lite"/>
    </source>
</evidence>
<proteinExistence type="predicted"/>
<protein>
    <submittedName>
        <fullName evidence="2">Uncharacterized protein</fullName>
    </submittedName>
</protein>